<evidence type="ECO:0000313" key="2">
    <source>
        <dbReference type="EMBL" id="SNW62102.1"/>
    </source>
</evidence>
<dbReference type="InterPro" id="IPR001810">
    <property type="entry name" value="F-box_dom"/>
</dbReference>
<dbReference type="SUPFAM" id="SSF81383">
    <property type="entry name" value="F-box domain"/>
    <property type="match status" value="1"/>
</dbReference>
<protein>
    <submittedName>
        <fullName evidence="2">F-box domain-containing protein</fullName>
    </submittedName>
</protein>
<evidence type="ECO:0000259" key="1">
    <source>
        <dbReference type="PROSITE" id="PS50181"/>
    </source>
</evidence>
<dbReference type="KEGG" id="vg:35381959"/>
<dbReference type="Gene3D" id="1.20.1280.50">
    <property type="match status" value="1"/>
</dbReference>
<dbReference type="Pfam" id="PF12937">
    <property type="entry name" value="F-box-like"/>
    <property type="match status" value="1"/>
</dbReference>
<dbReference type="InterPro" id="IPR036047">
    <property type="entry name" value="F-box-like_dom_sf"/>
</dbReference>
<name>A0A2I2L3I7_9VIRU</name>
<sequence length="208" mass="25704">MSLLILPKELIYDILALIQYNDIINVCCSNKYLYSLSDDNIFWKNKYLEDFKYKYFSLCNIIESTFLDDNWEIKYKYLQYKKCEYERIIKFLIEIRNIIVEICQIQQVMDNCKDKDMMIRSISFLYTSMRIHVIISRIINIENEYENFKVKLMNFTIQYEDTCIEIIDWMQKMRNKDNFIKFVDNKFIYKIYSDINSYINDFYLKLYR</sequence>
<reference evidence="2" key="1">
    <citation type="submission" date="2017-08" db="EMBL/GenBank/DDBJ databases">
        <authorList>
            <consortium name="Urmite Genomes"/>
        </authorList>
    </citation>
    <scope>NUCLEOTIDE SEQUENCE [LARGE SCALE GENOMIC DNA]</scope>
    <source>
        <strain evidence="2">IHUMI-LCC2</strain>
    </source>
</reference>
<dbReference type="EMBL" id="LT906555">
    <property type="protein sequence ID" value="SNW62102.1"/>
    <property type="molecule type" value="Genomic_DNA"/>
</dbReference>
<feature type="domain" description="F-box" evidence="1">
    <location>
        <begin position="1"/>
        <end position="46"/>
    </location>
</feature>
<keyword evidence="3" id="KW-1185">Reference proteome</keyword>
<dbReference type="GeneID" id="35381959"/>
<dbReference type="RefSeq" id="YP_009448404.1">
    <property type="nucleotide sequence ID" value="NC_036594.1"/>
</dbReference>
<dbReference type="Proteomes" id="UP000236316">
    <property type="component" value="Segment"/>
</dbReference>
<gene>
    <name evidence="2" type="ORF">ORPV_198</name>
</gene>
<evidence type="ECO:0000313" key="3">
    <source>
        <dbReference type="Proteomes" id="UP000236316"/>
    </source>
</evidence>
<proteinExistence type="predicted"/>
<organism evidence="2">
    <name type="scientific">Orpheovirus IHUMI-LCC2</name>
    <dbReference type="NCBI Taxonomy" id="2023057"/>
    <lineage>
        <taxon>Viruses</taxon>
        <taxon>Varidnaviria</taxon>
        <taxon>Bamfordvirae</taxon>
        <taxon>Nucleocytoviricota</taxon>
        <taxon>Megaviricetes</taxon>
        <taxon>Pimascovirales</taxon>
        <taxon>Ocovirineae</taxon>
        <taxon>Orpheoviridae</taxon>
        <taxon>Alphaorpheovirus</taxon>
        <taxon>Alphaorpheovirus massiliense</taxon>
    </lineage>
</organism>
<dbReference type="PROSITE" id="PS50181">
    <property type="entry name" value="FBOX"/>
    <property type="match status" value="1"/>
</dbReference>
<accession>A0A2I2L3I7</accession>